<dbReference type="Proteomes" id="UP000240708">
    <property type="component" value="Unassembled WGS sequence"/>
</dbReference>
<reference evidence="1 2" key="1">
    <citation type="submission" date="2018-03" db="EMBL/GenBank/DDBJ databases">
        <title>Genomic Encyclopedia of Archaeal and Bacterial Type Strains, Phase II (KMG-II): from individual species to whole genera.</title>
        <authorList>
            <person name="Goeker M."/>
        </authorList>
    </citation>
    <scope>NUCLEOTIDE SEQUENCE [LARGE SCALE GENOMIC DNA]</scope>
    <source>
        <strain evidence="1 2">DSM 28057</strain>
    </source>
</reference>
<dbReference type="AlphaFoldDB" id="A0A2P8DW30"/>
<dbReference type="RefSeq" id="WP_106568611.1">
    <property type="nucleotide sequence ID" value="NZ_JAUVYL010000105.1"/>
</dbReference>
<organism evidence="1 2">
    <name type="scientific">Cecembia rubra</name>
    <dbReference type="NCBI Taxonomy" id="1485585"/>
    <lineage>
        <taxon>Bacteria</taxon>
        <taxon>Pseudomonadati</taxon>
        <taxon>Bacteroidota</taxon>
        <taxon>Cytophagia</taxon>
        <taxon>Cytophagales</taxon>
        <taxon>Cyclobacteriaceae</taxon>
        <taxon>Cecembia</taxon>
    </lineage>
</organism>
<protein>
    <recommendedName>
        <fullName evidence="3">Lipoprotein</fullName>
    </recommendedName>
</protein>
<name>A0A2P8DW30_9BACT</name>
<accession>A0A2P8DW30</accession>
<evidence type="ECO:0000313" key="2">
    <source>
        <dbReference type="Proteomes" id="UP000240708"/>
    </source>
</evidence>
<comment type="caution">
    <text evidence="1">The sequence shown here is derived from an EMBL/GenBank/DDBJ whole genome shotgun (WGS) entry which is preliminary data.</text>
</comment>
<gene>
    <name evidence="1" type="ORF">CLV48_11319</name>
</gene>
<proteinExistence type="predicted"/>
<dbReference type="EMBL" id="PYGF01000013">
    <property type="protein sequence ID" value="PSL01426.1"/>
    <property type="molecule type" value="Genomic_DNA"/>
</dbReference>
<keyword evidence="2" id="KW-1185">Reference proteome</keyword>
<sequence>MKNSKRNLKRIAVLFVVITGLLGYSCSEKDDSDFNNPETQAKLSAEAATASNSAENNNERVIVAGFATSEFHVGTKDVEMKYAARADILAGINIGNISLKTNANAGLHTSSTSRKKVTLISNGQMRTSTVGEGSTPRGNYMEVTFRLFKNTEVSSSDPLYDKSLAITGEVEGKAAEIWFNSEKMIRAKAESAQGVEVDGQTEMVLVFDMEKLFANVNFATATSATSTGKIEIGPNSTGANALLYSQIESNLESAVVLKKK</sequence>
<evidence type="ECO:0008006" key="3">
    <source>
        <dbReference type="Google" id="ProtNLM"/>
    </source>
</evidence>
<dbReference type="OrthoDB" id="821747at2"/>
<evidence type="ECO:0000313" key="1">
    <source>
        <dbReference type="EMBL" id="PSL01426.1"/>
    </source>
</evidence>
<dbReference type="PROSITE" id="PS51257">
    <property type="entry name" value="PROKAR_LIPOPROTEIN"/>
    <property type="match status" value="1"/>
</dbReference>